<feature type="compositionally biased region" description="Basic and acidic residues" evidence="1">
    <location>
        <begin position="23"/>
        <end position="34"/>
    </location>
</feature>
<evidence type="ECO:0000256" key="1">
    <source>
        <dbReference type="SAM" id="MobiDB-lite"/>
    </source>
</evidence>
<feature type="region of interest" description="Disordered" evidence="1">
    <location>
        <begin position="23"/>
        <end position="66"/>
    </location>
</feature>
<name>A0A8H3XHI3_GIGMA</name>
<dbReference type="AlphaFoldDB" id="A0A8H3XHI3"/>
<dbReference type="EMBL" id="WTPW01000961">
    <property type="protein sequence ID" value="KAF0466719.1"/>
    <property type="molecule type" value="Genomic_DNA"/>
</dbReference>
<keyword evidence="3" id="KW-1185">Reference proteome</keyword>
<proteinExistence type="predicted"/>
<feature type="compositionally biased region" description="Polar residues" evidence="1">
    <location>
        <begin position="46"/>
        <end position="66"/>
    </location>
</feature>
<reference evidence="2 3" key="1">
    <citation type="journal article" date="2019" name="Environ. Microbiol.">
        <title>At the nexus of three kingdoms: the genome of the mycorrhizal fungus Gigaspora margarita provides insights into plant, endobacterial and fungal interactions.</title>
        <authorList>
            <person name="Venice F."/>
            <person name="Ghignone S."/>
            <person name="Salvioli di Fossalunga A."/>
            <person name="Amselem J."/>
            <person name="Novero M."/>
            <person name="Xianan X."/>
            <person name="Sedzielewska Toro K."/>
            <person name="Morin E."/>
            <person name="Lipzen A."/>
            <person name="Grigoriev I.V."/>
            <person name="Henrissat B."/>
            <person name="Martin F.M."/>
            <person name="Bonfante P."/>
        </authorList>
    </citation>
    <scope>NUCLEOTIDE SEQUENCE [LARGE SCALE GENOMIC DNA]</scope>
    <source>
        <strain evidence="2 3">BEG34</strain>
    </source>
</reference>
<organism evidence="2 3">
    <name type="scientific">Gigaspora margarita</name>
    <dbReference type="NCBI Taxonomy" id="4874"/>
    <lineage>
        <taxon>Eukaryota</taxon>
        <taxon>Fungi</taxon>
        <taxon>Fungi incertae sedis</taxon>
        <taxon>Mucoromycota</taxon>
        <taxon>Glomeromycotina</taxon>
        <taxon>Glomeromycetes</taxon>
        <taxon>Diversisporales</taxon>
        <taxon>Gigasporaceae</taxon>
        <taxon>Gigaspora</taxon>
    </lineage>
</organism>
<evidence type="ECO:0000313" key="2">
    <source>
        <dbReference type="EMBL" id="KAF0466719.1"/>
    </source>
</evidence>
<sequence length="114" mass="13020">MLTIFYLRSRKLIINILLKEKEVSDKENKQRTDAKNTVSNKKRKNNPISQARSIDSNSSHSDTTVESTNNINTLKQILLSFFKSRSSYSLLNANEAVLQAVKELLLPNNKILEL</sequence>
<dbReference type="Proteomes" id="UP000439903">
    <property type="component" value="Unassembled WGS sequence"/>
</dbReference>
<comment type="caution">
    <text evidence="2">The sequence shown here is derived from an EMBL/GenBank/DDBJ whole genome shotgun (WGS) entry which is preliminary data.</text>
</comment>
<dbReference type="OrthoDB" id="3068380at2759"/>
<gene>
    <name evidence="2" type="ORF">F8M41_026136</name>
</gene>
<protein>
    <submittedName>
        <fullName evidence="2">Uncharacterized protein</fullName>
    </submittedName>
</protein>
<evidence type="ECO:0000313" key="3">
    <source>
        <dbReference type="Proteomes" id="UP000439903"/>
    </source>
</evidence>
<accession>A0A8H3XHI3</accession>